<feature type="region of interest" description="Disordered" evidence="1">
    <location>
        <begin position="1"/>
        <end position="22"/>
    </location>
</feature>
<reference evidence="2" key="1">
    <citation type="submission" date="2020-05" db="EMBL/GenBank/DDBJ databases">
        <title>Phylogenomic resolution of chytrid fungi.</title>
        <authorList>
            <person name="Stajich J.E."/>
            <person name="Amses K."/>
            <person name="Simmons R."/>
            <person name="Seto K."/>
            <person name="Myers J."/>
            <person name="Bonds A."/>
            <person name="Quandt C.A."/>
            <person name="Barry K."/>
            <person name="Liu P."/>
            <person name="Grigoriev I."/>
            <person name="Longcore J.E."/>
            <person name="James T.Y."/>
        </authorList>
    </citation>
    <scope>NUCLEOTIDE SEQUENCE</scope>
    <source>
        <strain evidence="2">JEL0318</strain>
    </source>
</reference>
<keyword evidence="3" id="KW-1185">Reference proteome</keyword>
<comment type="caution">
    <text evidence="2">The sequence shown here is derived from an EMBL/GenBank/DDBJ whole genome shotgun (WGS) entry which is preliminary data.</text>
</comment>
<accession>A0AAD5S353</accession>
<evidence type="ECO:0000313" key="3">
    <source>
        <dbReference type="Proteomes" id="UP001212841"/>
    </source>
</evidence>
<organism evidence="2 3">
    <name type="scientific">Rhizophlyctis rosea</name>
    <dbReference type="NCBI Taxonomy" id="64517"/>
    <lineage>
        <taxon>Eukaryota</taxon>
        <taxon>Fungi</taxon>
        <taxon>Fungi incertae sedis</taxon>
        <taxon>Chytridiomycota</taxon>
        <taxon>Chytridiomycota incertae sedis</taxon>
        <taxon>Chytridiomycetes</taxon>
        <taxon>Rhizophlyctidales</taxon>
        <taxon>Rhizophlyctidaceae</taxon>
        <taxon>Rhizophlyctis</taxon>
    </lineage>
</organism>
<dbReference type="InterPro" id="IPR027417">
    <property type="entry name" value="P-loop_NTPase"/>
</dbReference>
<evidence type="ECO:0000256" key="1">
    <source>
        <dbReference type="SAM" id="MobiDB-lite"/>
    </source>
</evidence>
<dbReference type="Proteomes" id="UP001212841">
    <property type="component" value="Unassembled WGS sequence"/>
</dbReference>
<gene>
    <name evidence="2" type="ORF">HK097_002886</name>
</gene>
<proteinExistence type="predicted"/>
<dbReference type="AlphaFoldDB" id="A0AAD5S353"/>
<sequence>MDSTKEEESLTPQFRRQSSGVDLKAPTTIRRPEILRKVLQDLENIPTALVRASAQCGKTALVKLLTEYVAQNLPARLVLPVDCLDRRTNESFEAFFLRMTNKVFMDFFNPTAVGPITYLLVDEAQKMYLRANEDSIFWDRVKRLGSMESPTLRILFFSNYTLDINITGTRPIEFIHTYGASDVLTFNATECRLFMEQWRDVVWQRYEGLGISEEVMEALTALSGGHIGILSNYMEAINDFFVNKAKATTIQSSEVLSFLPTKSCYDRLISTRGITKLSVVSQDEIAHLRLLAPHTTFPYDESYNSLINKGFLNYHWGTPDFPDSYVTFTSPIQRQYCLRELNKPTRTAHGTLPATLADLCLGMLSKFSLSSLRNQRLGPGNLMKERSWQMEVHRCLLAYLGPNGWVTPDVSPARSTDAVDFYVRLKDHRVWLVEVLREGLLLDQPSSGFISNGAYTRIPHDDYILLDFHAPKVPRQYLEHMWGVEYATDLSHCTVRKSRWDSVKVAFRGDVDLGHQSSTGLLADVVQKIKNRFQRCRPQSTWS</sequence>
<protein>
    <submittedName>
        <fullName evidence="2">Uncharacterized protein</fullName>
    </submittedName>
</protein>
<dbReference type="EMBL" id="JADGJD010001651">
    <property type="protein sequence ID" value="KAJ3039263.1"/>
    <property type="molecule type" value="Genomic_DNA"/>
</dbReference>
<dbReference type="SUPFAM" id="SSF52540">
    <property type="entry name" value="P-loop containing nucleoside triphosphate hydrolases"/>
    <property type="match status" value="1"/>
</dbReference>
<name>A0AAD5S353_9FUNG</name>
<evidence type="ECO:0000313" key="2">
    <source>
        <dbReference type="EMBL" id="KAJ3039263.1"/>
    </source>
</evidence>
<feature type="compositionally biased region" description="Polar residues" evidence="1">
    <location>
        <begin position="10"/>
        <end position="20"/>
    </location>
</feature>